<dbReference type="OrthoDB" id="4792701at2"/>
<evidence type="ECO:0000256" key="1">
    <source>
        <dbReference type="SAM" id="Phobius"/>
    </source>
</evidence>
<dbReference type="AlphaFoldDB" id="A0A220UDQ2"/>
<sequence length="167" mass="18284">MAEVWYRALRIGWIRTGLGCVVGFACLIMLGAGAWLLTLDSAAGVLGAVMCLMVVLLIVAMVLIGTRLQFTVDDEGLSVLHYFRSHRFPWAEVAVIEQSTAYWTSGAVVVVLKNPSGHRITALATTDRMAVYRGENIFSWGRPASELRPPTRAAIAAHRRWLAASAR</sequence>
<keyword evidence="1" id="KW-0472">Membrane</keyword>
<evidence type="ECO:0008006" key="4">
    <source>
        <dbReference type="Google" id="ProtNLM"/>
    </source>
</evidence>
<evidence type="ECO:0000313" key="2">
    <source>
        <dbReference type="EMBL" id="ASK66344.1"/>
    </source>
</evidence>
<feature type="transmembrane region" description="Helical" evidence="1">
    <location>
        <begin position="43"/>
        <end position="64"/>
    </location>
</feature>
<dbReference type="PROSITE" id="PS51257">
    <property type="entry name" value="PROKAR_LIPOPROTEIN"/>
    <property type="match status" value="1"/>
</dbReference>
<protein>
    <recommendedName>
        <fullName evidence="4">PH domain-containing protein</fullName>
    </recommendedName>
</protein>
<dbReference type="EMBL" id="CP022316">
    <property type="protein sequence ID" value="ASK66344.1"/>
    <property type="molecule type" value="Genomic_DNA"/>
</dbReference>
<accession>A0A220UDQ2</accession>
<keyword evidence="1" id="KW-1133">Transmembrane helix</keyword>
<reference evidence="3" key="1">
    <citation type="submission" date="2017-07" db="EMBL/GenBank/DDBJ databases">
        <title>Brachybacterium sp. VR2415.</title>
        <authorList>
            <person name="Tak E.J."/>
            <person name="Bae J.-W."/>
        </authorList>
    </citation>
    <scope>NUCLEOTIDE SEQUENCE [LARGE SCALE GENOMIC DNA]</scope>
    <source>
        <strain evidence="3">VR2415</strain>
    </source>
</reference>
<dbReference type="Proteomes" id="UP000198398">
    <property type="component" value="Chromosome"/>
</dbReference>
<feature type="transmembrane region" description="Helical" evidence="1">
    <location>
        <begin position="12"/>
        <end position="37"/>
    </location>
</feature>
<keyword evidence="3" id="KW-1185">Reference proteome</keyword>
<organism evidence="2 3">
    <name type="scientific">Brachybacterium avium</name>
    <dbReference type="NCBI Taxonomy" id="2017485"/>
    <lineage>
        <taxon>Bacteria</taxon>
        <taxon>Bacillati</taxon>
        <taxon>Actinomycetota</taxon>
        <taxon>Actinomycetes</taxon>
        <taxon>Micrococcales</taxon>
        <taxon>Dermabacteraceae</taxon>
        <taxon>Brachybacterium</taxon>
    </lineage>
</organism>
<proteinExistence type="predicted"/>
<evidence type="ECO:0000313" key="3">
    <source>
        <dbReference type="Proteomes" id="UP000198398"/>
    </source>
</evidence>
<keyword evidence="1" id="KW-0812">Transmembrane</keyword>
<dbReference type="KEGG" id="brv:CFK39_11510"/>
<name>A0A220UDQ2_9MICO</name>
<gene>
    <name evidence="2" type="ORF">CFK39_11510</name>
</gene>